<dbReference type="EMBL" id="CADEPI010000102">
    <property type="protein sequence ID" value="CAB3374668.1"/>
    <property type="molecule type" value="Genomic_DNA"/>
</dbReference>
<feature type="compositionally biased region" description="Low complexity" evidence="1">
    <location>
        <begin position="179"/>
        <end position="188"/>
    </location>
</feature>
<evidence type="ECO:0000313" key="2">
    <source>
        <dbReference type="EMBL" id="CAB3374668.1"/>
    </source>
</evidence>
<reference evidence="2 3" key="1">
    <citation type="submission" date="2020-04" db="EMBL/GenBank/DDBJ databases">
        <authorList>
            <person name="Alioto T."/>
            <person name="Alioto T."/>
            <person name="Gomez Garrido J."/>
        </authorList>
    </citation>
    <scope>NUCLEOTIDE SEQUENCE [LARGE SCALE GENOMIC DNA]</scope>
</reference>
<feature type="region of interest" description="Disordered" evidence="1">
    <location>
        <begin position="179"/>
        <end position="221"/>
    </location>
</feature>
<comment type="caution">
    <text evidence="2">The sequence shown here is derived from an EMBL/GenBank/DDBJ whole genome shotgun (WGS) entry which is preliminary data.</text>
</comment>
<name>A0A8S1CV80_9INSE</name>
<dbReference type="AlphaFoldDB" id="A0A8S1CV80"/>
<organism evidence="2 3">
    <name type="scientific">Cloeon dipterum</name>
    <dbReference type="NCBI Taxonomy" id="197152"/>
    <lineage>
        <taxon>Eukaryota</taxon>
        <taxon>Metazoa</taxon>
        <taxon>Ecdysozoa</taxon>
        <taxon>Arthropoda</taxon>
        <taxon>Hexapoda</taxon>
        <taxon>Insecta</taxon>
        <taxon>Pterygota</taxon>
        <taxon>Palaeoptera</taxon>
        <taxon>Ephemeroptera</taxon>
        <taxon>Pisciforma</taxon>
        <taxon>Baetidae</taxon>
        <taxon>Cloeon</taxon>
    </lineage>
</organism>
<feature type="compositionally biased region" description="Polar residues" evidence="1">
    <location>
        <begin position="212"/>
        <end position="221"/>
    </location>
</feature>
<dbReference type="OrthoDB" id="6358394at2759"/>
<accession>A0A8S1CV80</accession>
<keyword evidence="3" id="KW-1185">Reference proteome</keyword>
<evidence type="ECO:0000313" key="3">
    <source>
        <dbReference type="Proteomes" id="UP000494165"/>
    </source>
</evidence>
<feature type="region of interest" description="Disordered" evidence="1">
    <location>
        <begin position="95"/>
        <end position="115"/>
    </location>
</feature>
<evidence type="ECO:0000256" key="1">
    <source>
        <dbReference type="SAM" id="MobiDB-lite"/>
    </source>
</evidence>
<sequence length="221" mass="23774">MQSQTSSPSVAAMLSEAHLLYNISQGKIAHSHTIRGGISSMHKNLLLASIIHKTYNHIVENTEKQCWAYLDCESLKLSCETGQPNVSVLQEIRPTNNGESNISPKRRKTSEWSTEQAVLSNVPKESESQLDDSAIVDLILELEELAEPKDPSTTMDTDPSTSSLVSICSFGSLANPNAAVASASSGNAPEPPSTDLIYLQEAEDTSFDKENSLSNAAPPSS</sequence>
<protein>
    <submittedName>
        <fullName evidence="2">Uncharacterized protein</fullName>
    </submittedName>
</protein>
<gene>
    <name evidence="2" type="ORF">CLODIP_2_CD02395</name>
</gene>
<proteinExistence type="predicted"/>
<dbReference type="Proteomes" id="UP000494165">
    <property type="component" value="Unassembled WGS sequence"/>
</dbReference>